<feature type="non-terminal residue" evidence="1">
    <location>
        <position position="88"/>
    </location>
</feature>
<evidence type="ECO:0000313" key="1">
    <source>
        <dbReference type="EMBL" id="MBC5607532.1"/>
    </source>
</evidence>
<evidence type="ECO:0000313" key="2">
    <source>
        <dbReference type="Proteomes" id="UP000600600"/>
    </source>
</evidence>
<keyword evidence="2" id="KW-1185">Reference proteome</keyword>
<name>A0ABR7CIB1_9BACE</name>
<dbReference type="RefSeq" id="WP_186968672.1">
    <property type="nucleotide sequence ID" value="NZ_JACOOE010000048.1"/>
</dbReference>
<dbReference type="Pfam" id="PF13497">
    <property type="entry name" value="DUF4121"/>
    <property type="match status" value="1"/>
</dbReference>
<dbReference type="EMBL" id="JACOOE010000048">
    <property type="protein sequence ID" value="MBC5607532.1"/>
    <property type="molecule type" value="Genomic_DNA"/>
</dbReference>
<accession>A0ABR7CIB1</accession>
<sequence>MNTKIRYDLDSLELANGDFGYPITEKEVRKVNRMLELIENVRSRQMCPTEGDCVEFVSRSGDYFGKAHIERITGKYADICLIPETVFC</sequence>
<dbReference type="Proteomes" id="UP000600600">
    <property type="component" value="Unassembled WGS sequence"/>
</dbReference>
<reference evidence="1 2" key="1">
    <citation type="submission" date="2020-08" db="EMBL/GenBank/DDBJ databases">
        <title>Genome public.</title>
        <authorList>
            <person name="Liu C."/>
            <person name="Sun Q."/>
        </authorList>
    </citation>
    <scope>NUCLEOTIDE SEQUENCE [LARGE SCALE GENOMIC DNA]</scope>
    <source>
        <strain evidence="1 2">M27</strain>
    </source>
</reference>
<comment type="caution">
    <text evidence="1">The sequence shown here is derived from an EMBL/GenBank/DDBJ whole genome shotgun (WGS) entry which is preliminary data.</text>
</comment>
<dbReference type="InterPro" id="IPR025189">
    <property type="entry name" value="DUF4121"/>
</dbReference>
<proteinExistence type="predicted"/>
<gene>
    <name evidence="1" type="ORF">H8S67_23145</name>
</gene>
<protein>
    <submittedName>
        <fullName evidence="1">DUF4121 family protein</fullName>
    </submittedName>
</protein>
<organism evidence="1 2">
    <name type="scientific">Bacteroides difficilis</name>
    <dbReference type="NCBI Taxonomy" id="2763021"/>
    <lineage>
        <taxon>Bacteria</taxon>
        <taxon>Pseudomonadati</taxon>
        <taxon>Bacteroidota</taxon>
        <taxon>Bacteroidia</taxon>
        <taxon>Bacteroidales</taxon>
        <taxon>Bacteroidaceae</taxon>
        <taxon>Bacteroides</taxon>
    </lineage>
</organism>